<feature type="transmembrane region" description="Helical" evidence="1">
    <location>
        <begin position="37"/>
        <end position="55"/>
    </location>
</feature>
<gene>
    <name evidence="2" type="ORF">FGL83_06855</name>
</gene>
<evidence type="ECO:0000313" key="2">
    <source>
        <dbReference type="EMBL" id="QEA44408.1"/>
    </source>
</evidence>
<keyword evidence="1" id="KW-0472">Membrane</keyword>
<name>A0AAP9JB70_LEULA</name>
<reference evidence="2 3" key="1">
    <citation type="submission" date="2019-06" db="EMBL/GenBank/DDBJ databases">
        <title>Genome analyses of bacteria isolated from kimchi.</title>
        <authorList>
            <person name="Lee S."/>
            <person name="Ahn S."/>
            <person name="Roh S."/>
        </authorList>
    </citation>
    <scope>NUCLEOTIDE SEQUENCE [LARGE SCALE GENOMIC DNA]</scope>
    <source>
        <strain evidence="2 3">CBA3625</strain>
    </source>
</reference>
<accession>A0AAP9JB70</accession>
<proteinExistence type="predicted"/>
<dbReference type="Proteomes" id="UP000321298">
    <property type="component" value="Chromosome"/>
</dbReference>
<feature type="transmembrane region" description="Helical" evidence="1">
    <location>
        <begin position="12"/>
        <end position="31"/>
    </location>
</feature>
<protein>
    <recommendedName>
        <fullName evidence="4">Stage III sporulation protein AC</fullName>
    </recommendedName>
</protein>
<dbReference type="RefSeq" id="WP_147001213.1">
    <property type="nucleotide sequence ID" value="NZ_CP042387.1"/>
</dbReference>
<evidence type="ECO:0008006" key="4">
    <source>
        <dbReference type="Google" id="ProtNLM"/>
    </source>
</evidence>
<evidence type="ECO:0000313" key="3">
    <source>
        <dbReference type="Proteomes" id="UP000321298"/>
    </source>
</evidence>
<sequence>MLDIIIETLKVIIIVSAIGSFVTLLPLFKTFNAKQKTWLTILLVSLALSFFIDGIPDMVHGFMDGISGK</sequence>
<dbReference type="EMBL" id="CP042387">
    <property type="protein sequence ID" value="QEA44408.1"/>
    <property type="molecule type" value="Genomic_DNA"/>
</dbReference>
<dbReference type="AlphaFoldDB" id="A0AAP9JB70"/>
<dbReference type="GeneID" id="66531914"/>
<evidence type="ECO:0000256" key="1">
    <source>
        <dbReference type="SAM" id="Phobius"/>
    </source>
</evidence>
<keyword evidence="1" id="KW-1133">Transmembrane helix</keyword>
<organism evidence="2 3">
    <name type="scientific">Leuconostoc lactis</name>
    <dbReference type="NCBI Taxonomy" id="1246"/>
    <lineage>
        <taxon>Bacteria</taxon>
        <taxon>Bacillati</taxon>
        <taxon>Bacillota</taxon>
        <taxon>Bacilli</taxon>
        <taxon>Lactobacillales</taxon>
        <taxon>Lactobacillaceae</taxon>
        <taxon>Leuconostoc</taxon>
    </lineage>
</organism>
<keyword evidence="3" id="KW-1185">Reference proteome</keyword>
<keyword evidence="1" id="KW-0812">Transmembrane</keyword>